<dbReference type="EMBL" id="LRBV02000003">
    <property type="status" value="NOT_ANNOTATED_CDS"/>
    <property type="molecule type" value="Genomic_DNA"/>
</dbReference>
<reference evidence="11 12" key="1">
    <citation type="journal article" date="2016" name="G3 (Bethesda)">
        <title>First Draft Assembly and Annotation of the Genome of a California Endemic Oak Quercus lobata Nee (Fagaceae).</title>
        <authorList>
            <person name="Sork V.L."/>
            <person name="Fitz-Gibbon S.T."/>
            <person name="Puiu D."/>
            <person name="Crepeau M."/>
            <person name="Gugger P.F."/>
            <person name="Sherman R."/>
            <person name="Stevens K."/>
            <person name="Langley C.H."/>
            <person name="Pellegrini M."/>
            <person name="Salzberg S.L."/>
        </authorList>
    </citation>
    <scope>NUCLEOTIDE SEQUENCE [LARGE SCALE GENOMIC DNA]</scope>
    <source>
        <strain evidence="11 12">cv. SW786</strain>
    </source>
</reference>
<keyword evidence="7 10" id="KW-1133">Transmembrane helix</keyword>
<evidence type="ECO:0000256" key="4">
    <source>
        <dbReference type="ARBA" id="ARBA00022692"/>
    </source>
</evidence>
<feature type="transmembrane region" description="Helical" evidence="10">
    <location>
        <begin position="360"/>
        <end position="383"/>
    </location>
</feature>
<evidence type="ECO:0000256" key="7">
    <source>
        <dbReference type="ARBA" id="ARBA00022989"/>
    </source>
</evidence>
<dbReference type="GO" id="GO:0000139">
    <property type="term" value="C:Golgi membrane"/>
    <property type="evidence" value="ECO:0007669"/>
    <property type="project" value="UniProtKB-SubCell"/>
</dbReference>
<dbReference type="EnsemblPlants" id="QL03p039560:mrna">
    <property type="protein sequence ID" value="QL03p039560:mrna"/>
    <property type="gene ID" value="QL03p039560"/>
</dbReference>
<keyword evidence="5 10" id="KW-0732">Signal</keyword>
<comment type="similarity">
    <text evidence="3 10">Belongs to the nonaspanin (TM9SF) (TC 9.A.2) family.</text>
</comment>
<dbReference type="Pfam" id="PF02990">
    <property type="entry name" value="EMP70"/>
    <property type="match status" value="1"/>
</dbReference>
<feature type="chain" id="PRO_5029937630" description="Transmembrane 9 superfamily member" evidence="10">
    <location>
        <begin position="19"/>
        <end position="637"/>
    </location>
</feature>
<evidence type="ECO:0000256" key="3">
    <source>
        <dbReference type="ARBA" id="ARBA00005227"/>
    </source>
</evidence>
<evidence type="ECO:0000256" key="2">
    <source>
        <dbReference type="ARBA" id="ARBA00004653"/>
    </source>
</evidence>
<evidence type="ECO:0000256" key="8">
    <source>
        <dbReference type="ARBA" id="ARBA00023034"/>
    </source>
</evidence>
<keyword evidence="9 10" id="KW-0472">Membrane</keyword>
<keyword evidence="12" id="KW-1185">Reference proteome</keyword>
<dbReference type="PANTHER" id="PTHR10766">
    <property type="entry name" value="TRANSMEMBRANE 9 SUPERFAMILY PROTEIN"/>
    <property type="match status" value="1"/>
</dbReference>
<evidence type="ECO:0000313" key="12">
    <source>
        <dbReference type="Proteomes" id="UP000594261"/>
    </source>
</evidence>
<protein>
    <recommendedName>
        <fullName evidence="10">Transmembrane 9 superfamily member</fullName>
    </recommendedName>
</protein>
<feature type="transmembrane region" description="Helical" evidence="10">
    <location>
        <begin position="301"/>
        <end position="320"/>
    </location>
</feature>
<evidence type="ECO:0000256" key="9">
    <source>
        <dbReference type="ARBA" id="ARBA00023136"/>
    </source>
</evidence>
<feature type="transmembrane region" description="Helical" evidence="10">
    <location>
        <begin position="565"/>
        <end position="586"/>
    </location>
</feature>
<feature type="transmembrane region" description="Helical" evidence="10">
    <location>
        <begin position="326"/>
        <end position="348"/>
    </location>
</feature>
<dbReference type="GO" id="GO:0072657">
    <property type="term" value="P:protein localization to membrane"/>
    <property type="evidence" value="ECO:0007669"/>
    <property type="project" value="TreeGrafter"/>
</dbReference>
<dbReference type="GO" id="GO:0010008">
    <property type="term" value="C:endosome membrane"/>
    <property type="evidence" value="ECO:0007669"/>
    <property type="project" value="UniProtKB-SubCell"/>
</dbReference>
<dbReference type="PANTHER" id="PTHR10766:SF170">
    <property type="entry name" value="TRANSMEMBRANE 9 SUPERFAMILY MEMBER 4"/>
    <property type="match status" value="1"/>
</dbReference>
<organism evidence="11 12">
    <name type="scientific">Quercus lobata</name>
    <name type="common">Valley oak</name>
    <dbReference type="NCBI Taxonomy" id="97700"/>
    <lineage>
        <taxon>Eukaryota</taxon>
        <taxon>Viridiplantae</taxon>
        <taxon>Streptophyta</taxon>
        <taxon>Embryophyta</taxon>
        <taxon>Tracheophyta</taxon>
        <taxon>Spermatophyta</taxon>
        <taxon>Magnoliopsida</taxon>
        <taxon>eudicotyledons</taxon>
        <taxon>Gunneridae</taxon>
        <taxon>Pentapetalae</taxon>
        <taxon>rosids</taxon>
        <taxon>fabids</taxon>
        <taxon>Fagales</taxon>
        <taxon>Fagaceae</taxon>
        <taxon>Quercus</taxon>
    </lineage>
</organism>
<evidence type="ECO:0000256" key="1">
    <source>
        <dbReference type="ARBA" id="ARBA00004337"/>
    </source>
</evidence>
<proteinExistence type="inferred from homology"/>
<keyword evidence="4 10" id="KW-0812">Transmembrane</keyword>
<reference evidence="11" key="2">
    <citation type="submission" date="2021-01" db="UniProtKB">
        <authorList>
            <consortium name="EnsemblPlants"/>
        </authorList>
    </citation>
    <scope>IDENTIFICATION</scope>
</reference>
<dbReference type="Gramene" id="QL03p039560:mrna">
    <property type="protein sequence ID" value="QL03p039560:mrna"/>
    <property type="gene ID" value="QL03p039560"/>
</dbReference>
<evidence type="ECO:0000256" key="6">
    <source>
        <dbReference type="ARBA" id="ARBA00022753"/>
    </source>
</evidence>
<keyword evidence="8" id="KW-0333">Golgi apparatus</keyword>
<name>A0A7N2L7N8_QUELO</name>
<feature type="transmembrane region" description="Helical" evidence="10">
    <location>
        <begin position="389"/>
        <end position="413"/>
    </location>
</feature>
<feature type="transmembrane region" description="Helical" evidence="10">
    <location>
        <begin position="598"/>
        <end position="627"/>
    </location>
</feature>
<feature type="transmembrane region" description="Helical" evidence="10">
    <location>
        <begin position="451"/>
        <end position="470"/>
    </location>
</feature>
<keyword evidence="6" id="KW-0967">Endosome</keyword>
<feature type="transmembrane region" description="Helical" evidence="10">
    <location>
        <begin position="229"/>
        <end position="249"/>
    </location>
</feature>
<evidence type="ECO:0000313" key="11">
    <source>
        <dbReference type="EnsemblPlants" id="QL03p039560:mrna"/>
    </source>
</evidence>
<dbReference type="InParanoid" id="A0A7N2L7N8"/>
<sequence length="637" mass="73004">MGKLVAIILSAIFVMCCGSQVMSDAIDHRYKAGDLVPLYANKVGPFSNPSETYCYFNLPFCSPDYVKEKKETLGEVLNGDCLVNAPYKLEFRIDKDFQVACRKNLTREEVIQFRTAIKRDYYFQMYYDDLPIWGFLGKIDRLGTAVPNDRFFLLMHLHFDIFFNKDRVIEVSVRMDHTHVVDLTEDRELHVEFIYNVNWKETKISFEKRMEKYLQSSFLPHHLYIHRSAIMNSCITVLILTGCFVTFYMRVLKKDFMEHTYNEVLTDDQDEKGWKYILGDVFQYPNHRSLIAAVLGSGTQLFILTILIMILGLVGVFYPYNRGNLLMALVFIYAITSGIAGYSSTTFYHQLEGTNWVRNLLFAGCLFSGPLLFTFCVLQTVAISYKANAALPFGTILVLVLLLTFVAFPLLVLGGILGKNSQTEFQAPCHTTKCPRDIPPLPWYRGVLPQMALAGILPFAVVYTELYYIFASVWGHRIYTIYSILFVVFIVLLIATALVTVALTYFQLAAEDHQWWWRFWAGHGWASTVGRGSLDNRPYIGMAMKKVCLKLCFGLNGARLDAFNWSFLCGGSTGLYIFGYCFYYYYARTGMHGFLQTSFFFGYMACICYGFFLMLGTVGFIASLLFVRHIYGSIKCD</sequence>
<dbReference type="Proteomes" id="UP000594261">
    <property type="component" value="Chromosome 3"/>
</dbReference>
<dbReference type="AlphaFoldDB" id="A0A7N2L7N8"/>
<feature type="transmembrane region" description="Helical" evidence="10">
    <location>
        <begin position="482"/>
        <end position="506"/>
    </location>
</feature>
<feature type="signal peptide" evidence="10">
    <location>
        <begin position="1"/>
        <end position="18"/>
    </location>
</feature>
<evidence type="ECO:0000256" key="10">
    <source>
        <dbReference type="RuleBase" id="RU363079"/>
    </source>
</evidence>
<accession>A0A7N2L7N8</accession>
<comment type="subcellular location">
    <subcellularLocation>
        <location evidence="1">Endosome membrane</location>
        <topology evidence="1">Multi-pass membrane protein</topology>
    </subcellularLocation>
    <subcellularLocation>
        <location evidence="2">Golgi apparatus membrane</location>
        <topology evidence="2">Multi-pass membrane protein</topology>
    </subcellularLocation>
</comment>
<evidence type="ECO:0000256" key="5">
    <source>
        <dbReference type="ARBA" id="ARBA00022729"/>
    </source>
</evidence>
<dbReference type="InterPro" id="IPR004240">
    <property type="entry name" value="EMP70"/>
</dbReference>